<comment type="function">
    <text evidence="2">RNA-binding nucleolar protein required for pre-rRNA processing. Involved in production of 18S rRNA and assembly of small ribosomal subunit.</text>
</comment>
<dbReference type="InterPro" id="IPR011989">
    <property type="entry name" value="ARM-like"/>
</dbReference>
<evidence type="ECO:0000256" key="4">
    <source>
        <dbReference type="SAM" id="MobiDB-lite"/>
    </source>
</evidence>
<evidence type="ECO:0000313" key="7">
    <source>
        <dbReference type="Proteomes" id="UP001642502"/>
    </source>
</evidence>
<dbReference type="Proteomes" id="UP001642502">
    <property type="component" value="Unassembled WGS sequence"/>
</dbReference>
<feature type="region of interest" description="Disordered" evidence="4">
    <location>
        <begin position="303"/>
        <end position="420"/>
    </location>
</feature>
<sequence length="949" mass="103316">MANQSTRFPYGKVTPKQPPTQSLPSNSFQPATNWQSSNVWGNSMAAPANNREPNAPRGKDEPFADGHPTKTFSTNPSTSNVWAQQPNPWNNTDNITAVQRTASSPSPARQRQNAKDIPNAPGSTPSLYAIGHNGAYSTGRTRAVNGTSIDASNDAYYFKSPLHDSIAGDESDSNTVAASLSKLRLDSEALPYQARAIQNPPNVFSASAAGVAAGQAASASSAPGPLHGPANNNINTNGIPFFGSFGPVTSASHGHSHRASMHSSTSYPSPAESAYALPLHRDSQPEDPSSLAMSQIFRHSQAFDERTAHPSTSGAGTNFAAKTSTARASRKDPPQAPFRFNPFSEPWHTSIRGLGMPGQGSDAATDPAFPASQGQFSAAERGNPPIGDTFLQQSSSPQDLGSPVNPRPWSRPQFCAPRMPGLPDSSINGARNIFPRQPLQHFLHDQQMSAAATAATLYNGNPNFLPANLVPYPVYSSFRPPTQMHPSGVQHGAPIGNPSMPGSHIPMPRGRDVVRSMRSPVLEDFRSSRANRRFELRDIYGYIVEFSGDQHGSRFIQSKLETANSDEKEHIFHEISANALVLMRDVFGNYVVQKFFEHGSQVQKKYLAEQMRGKMVELSTQAYACRVVQKALEHILVDQQIVLVKELEVDITRVIKDPSGNHVVQKVIEVVPREYIGFVMEALSGKVKELSSHNYGCRVVQRMLERGSEEDKAVILAELRAHARDLIMDQYGNYVTQHVIEFGEPKDRSYLINTVLSELVPMSRHKFASNVVEKCMEYGTVDDHIRARRELEKVGNDGVPVLHQMIKDQYGNYVIQRLLKLLEGEERRLFVATMESQLAVLKRTSTGRQSAAIDRLLDELARSCFSNAGSFVTKSCSASTAPASPRLPTNSDDSTPPLTNAPNSPESTNPPSVSAGPTRDSMATEAQDKRAVAEFRIAVSSDADASTAE</sequence>
<dbReference type="PANTHER" id="PTHR12537">
    <property type="entry name" value="RNA BINDING PROTEIN PUMILIO-RELATED"/>
    <property type="match status" value="1"/>
</dbReference>
<dbReference type="SMART" id="SM00025">
    <property type="entry name" value="Pumilio"/>
    <property type="match status" value="8"/>
</dbReference>
<feature type="compositionally biased region" description="Low complexity" evidence="4">
    <location>
        <begin position="45"/>
        <end position="56"/>
    </location>
</feature>
<accession>A0ABP0DG09</accession>
<evidence type="ECO:0000313" key="6">
    <source>
        <dbReference type="EMBL" id="CAK7265801.1"/>
    </source>
</evidence>
<feature type="compositionally biased region" description="Basic and acidic residues" evidence="4">
    <location>
        <begin position="57"/>
        <end position="68"/>
    </location>
</feature>
<evidence type="ECO:0000256" key="2">
    <source>
        <dbReference type="ARBA" id="ARBA00024893"/>
    </source>
</evidence>
<feature type="compositionally biased region" description="Polar residues" evidence="4">
    <location>
        <begin position="390"/>
        <end position="399"/>
    </location>
</feature>
<keyword evidence="7" id="KW-1185">Reference proteome</keyword>
<evidence type="ECO:0000259" key="5">
    <source>
        <dbReference type="PROSITE" id="PS50303"/>
    </source>
</evidence>
<reference evidence="6 7" key="1">
    <citation type="submission" date="2024-01" db="EMBL/GenBank/DDBJ databases">
        <authorList>
            <person name="Allen C."/>
            <person name="Tagirdzhanova G."/>
        </authorList>
    </citation>
    <scope>NUCLEOTIDE SEQUENCE [LARGE SCALE GENOMIC DNA]</scope>
    <source>
        <strain evidence="6 7">CBS 119000</strain>
    </source>
</reference>
<feature type="repeat" description="Pumilio" evidence="3">
    <location>
        <begin position="574"/>
        <end position="609"/>
    </location>
</feature>
<feature type="repeat" description="Pumilio" evidence="3">
    <location>
        <begin position="610"/>
        <end position="645"/>
    </location>
</feature>
<dbReference type="Pfam" id="PF00806">
    <property type="entry name" value="PUF"/>
    <property type="match status" value="8"/>
</dbReference>
<feature type="region of interest" description="Disordered" evidence="4">
    <location>
        <begin position="250"/>
        <end position="272"/>
    </location>
</feature>
<comment type="caution">
    <text evidence="6">The sequence shown here is derived from an EMBL/GenBank/DDBJ whole genome shotgun (WGS) entry which is preliminary data.</text>
</comment>
<dbReference type="InterPro" id="IPR001313">
    <property type="entry name" value="Pumilio_RNA-bd_rpt"/>
</dbReference>
<dbReference type="InterPro" id="IPR033712">
    <property type="entry name" value="Pumilio_RNA-bd"/>
</dbReference>
<feature type="repeat" description="Pumilio" evidence="3">
    <location>
        <begin position="646"/>
        <end position="681"/>
    </location>
</feature>
<feature type="region of interest" description="Disordered" evidence="4">
    <location>
        <begin position="875"/>
        <end position="929"/>
    </location>
</feature>
<protein>
    <submittedName>
        <fullName evidence="6">mRNA binding protein puf3</fullName>
    </submittedName>
</protein>
<dbReference type="PANTHER" id="PTHR12537:SF12">
    <property type="entry name" value="MATERNAL PROTEIN PUMILIO"/>
    <property type="match status" value="1"/>
</dbReference>
<feature type="compositionally biased region" description="Polar residues" evidence="4">
    <location>
        <begin position="19"/>
        <end position="41"/>
    </location>
</feature>
<dbReference type="InterPro" id="IPR016024">
    <property type="entry name" value="ARM-type_fold"/>
</dbReference>
<dbReference type="EMBL" id="CAWUON010000014">
    <property type="protein sequence ID" value="CAK7265801.1"/>
    <property type="molecule type" value="Genomic_DNA"/>
</dbReference>
<keyword evidence="1" id="KW-0677">Repeat</keyword>
<dbReference type="InterPro" id="IPR033133">
    <property type="entry name" value="PUM-HD"/>
</dbReference>
<dbReference type="CDD" id="cd07920">
    <property type="entry name" value="Pumilio"/>
    <property type="match status" value="1"/>
</dbReference>
<feature type="domain" description="PUM-HD" evidence="5">
    <location>
        <begin position="517"/>
        <end position="858"/>
    </location>
</feature>
<gene>
    <name evidence="6" type="primary">PUF3</name>
    <name evidence="6" type="ORF">SEPCBS119000_001702</name>
</gene>
<dbReference type="SUPFAM" id="SSF48371">
    <property type="entry name" value="ARM repeat"/>
    <property type="match status" value="1"/>
</dbReference>
<feature type="region of interest" description="Disordered" evidence="4">
    <location>
        <begin position="1"/>
        <end position="126"/>
    </location>
</feature>
<organism evidence="6 7">
    <name type="scientific">Sporothrix epigloea</name>
    <dbReference type="NCBI Taxonomy" id="1892477"/>
    <lineage>
        <taxon>Eukaryota</taxon>
        <taxon>Fungi</taxon>
        <taxon>Dikarya</taxon>
        <taxon>Ascomycota</taxon>
        <taxon>Pezizomycotina</taxon>
        <taxon>Sordariomycetes</taxon>
        <taxon>Sordariomycetidae</taxon>
        <taxon>Ophiostomatales</taxon>
        <taxon>Ophiostomataceae</taxon>
        <taxon>Sporothrix</taxon>
    </lineage>
</organism>
<feature type="repeat" description="Pumilio" evidence="3">
    <location>
        <begin position="718"/>
        <end position="753"/>
    </location>
</feature>
<feature type="compositionally biased region" description="Polar residues" evidence="4">
    <location>
        <begin position="875"/>
        <end position="912"/>
    </location>
</feature>
<proteinExistence type="predicted"/>
<name>A0ABP0DG09_9PEZI</name>
<dbReference type="PROSITE" id="PS50303">
    <property type="entry name" value="PUM_HD"/>
    <property type="match status" value="1"/>
</dbReference>
<evidence type="ECO:0000256" key="1">
    <source>
        <dbReference type="ARBA" id="ARBA00022737"/>
    </source>
</evidence>
<dbReference type="PROSITE" id="PS50302">
    <property type="entry name" value="PUM"/>
    <property type="match status" value="7"/>
</dbReference>
<feature type="repeat" description="Pumilio" evidence="3">
    <location>
        <begin position="682"/>
        <end position="717"/>
    </location>
</feature>
<feature type="repeat" description="Pumilio" evidence="3">
    <location>
        <begin position="538"/>
        <end position="573"/>
    </location>
</feature>
<feature type="repeat" description="Pumilio" evidence="3">
    <location>
        <begin position="790"/>
        <end position="832"/>
    </location>
</feature>
<feature type="compositionally biased region" description="Polar residues" evidence="4">
    <location>
        <begin position="309"/>
        <end position="327"/>
    </location>
</feature>
<evidence type="ECO:0000256" key="3">
    <source>
        <dbReference type="PROSITE-ProRule" id="PRU00317"/>
    </source>
</evidence>
<dbReference type="Gene3D" id="1.25.10.10">
    <property type="entry name" value="Leucine-rich Repeat Variant"/>
    <property type="match status" value="1"/>
</dbReference>
<feature type="compositionally biased region" description="Polar residues" evidence="4">
    <location>
        <begin position="70"/>
        <end position="111"/>
    </location>
</feature>